<keyword evidence="7" id="KW-0902">Two-component regulatory system</keyword>
<evidence type="ECO:0000256" key="8">
    <source>
        <dbReference type="SAM" id="Phobius"/>
    </source>
</evidence>
<dbReference type="InterPro" id="IPR036890">
    <property type="entry name" value="HATPase_C_sf"/>
</dbReference>
<evidence type="ECO:0000256" key="6">
    <source>
        <dbReference type="ARBA" id="ARBA00022777"/>
    </source>
</evidence>
<name>A0A7X3SHG8_9FIRM</name>
<dbReference type="Proteomes" id="UP000460412">
    <property type="component" value="Unassembled WGS sequence"/>
</dbReference>
<dbReference type="InterPro" id="IPR005467">
    <property type="entry name" value="His_kinase_dom"/>
</dbReference>
<reference evidence="10 11" key="1">
    <citation type="submission" date="2019-12" db="EMBL/GenBank/DDBJ databases">
        <title>Sporaefaciens musculi gen. nov., sp. nov., a novel bacterium isolated from the caecum of an obese mouse.</title>
        <authorList>
            <person name="Rasmussen T.S."/>
            <person name="Streidl T."/>
            <person name="Hitch T.C.A."/>
            <person name="Wortmann E."/>
            <person name="Deptula P."/>
            <person name="Hansen M."/>
            <person name="Nielsen D.S."/>
            <person name="Clavel T."/>
            <person name="Vogensen F.K."/>
        </authorList>
    </citation>
    <scope>NUCLEOTIDE SEQUENCE [LARGE SCALE GENOMIC DNA]</scope>
    <source>
        <strain evidence="10 11">WCA-9-b2</strain>
    </source>
</reference>
<comment type="catalytic activity">
    <reaction evidence="1">
        <text>ATP + protein L-histidine = ADP + protein N-phospho-L-histidine.</text>
        <dbReference type="EC" id="2.7.13.3"/>
    </reaction>
</comment>
<dbReference type="PROSITE" id="PS50109">
    <property type="entry name" value="HIS_KIN"/>
    <property type="match status" value="1"/>
</dbReference>
<proteinExistence type="predicted"/>
<keyword evidence="6 10" id="KW-0418">Kinase</keyword>
<comment type="caution">
    <text evidence="10">The sequence shown here is derived from an EMBL/GenBank/DDBJ whole genome shotgun (WGS) entry which is preliminary data.</text>
</comment>
<protein>
    <recommendedName>
        <fullName evidence="3">histidine kinase</fullName>
        <ecNumber evidence="3">2.7.13.3</ecNumber>
    </recommendedName>
</protein>
<evidence type="ECO:0000256" key="5">
    <source>
        <dbReference type="ARBA" id="ARBA00022679"/>
    </source>
</evidence>
<keyword evidence="8" id="KW-1133">Transmembrane helix</keyword>
<dbReference type="Pfam" id="PF00512">
    <property type="entry name" value="HisKA"/>
    <property type="match status" value="1"/>
</dbReference>
<dbReference type="InterPro" id="IPR050351">
    <property type="entry name" value="BphY/WalK/GraS-like"/>
</dbReference>
<dbReference type="CDD" id="cd00082">
    <property type="entry name" value="HisKA"/>
    <property type="match status" value="1"/>
</dbReference>
<dbReference type="EC" id="2.7.13.3" evidence="3"/>
<sequence length="408" mass="47815">MDRKSRKKVRKYVIIYLVYFVLFSVFMFVLEKYEVVNNRQRMFGLIAAHPELEAEIIAAWEKPENDKDDDEQLKILKDKYGYEENSTAAHKSWWSFWGAGVFAGVLALVFAGYWNCRKRDDSKENLLILYESLEQFRRGEFGDIPDYEKDYRVNSEEWRKVWEALRELGVYFAELKRACKEEEDSTKALITDISHQLKTPLASLRMSYELVSDYQLTSKERLEFHEQEEREIEKLEILLKELVNLSRLETRMIQIQPVPASLKKTIAGAVSQIYMKARNKNIELQVEMEEDMEICHDRKWTEEALVNVLDNGVKYSGEHTKVTVRVKKLVRNVLIEIEDEGIGIQKEELFRIYHRFYRGDRAKKMAEEGAGVGLYLARMILERQGGTISAKTKPEKGAVLRITLPSRT</sequence>
<organism evidence="10 11">
    <name type="scientific">Sporofaciens musculi</name>
    <dbReference type="NCBI Taxonomy" id="2681861"/>
    <lineage>
        <taxon>Bacteria</taxon>
        <taxon>Bacillati</taxon>
        <taxon>Bacillota</taxon>
        <taxon>Clostridia</taxon>
        <taxon>Lachnospirales</taxon>
        <taxon>Lachnospiraceae</taxon>
        <taxon>Sporofaciens</taxon>
    </lineage>
</organism>
<gene>
    <name evidence="10" type="ORF">GN277_02615</name>
</gene>
<dbReference type="Gene3D" id="3.30.565.10">
    <property type="entry name" value="Histidine kinase-like ATPase, C-terminal domain"/>
    <property type="match status" value="1"/>
</dbReference>
<dbReference type="EMBL" id="WUQX01000001">
    <property type="protein sequence ID" value="MXP74353.1"/>
    <property type="molecule type" value="Genomic_DNA"/>
</dbReference>
<dbReference type="SMART" id="SM00388">
    <property type="entry name" value="HisKA"/>
    <property type="match status" value="1"/>
</dbReference>
<dbReference type="GO" id="GO:0016036">
    <property type="term" value="P:cellular response to phosphate starvation"/>
    <property type="evidence" value="ECO:0007669"/>
    <property type="project" value="TreeGrafter"/>
</dbReference>
<comment type="subcellular location">
    <subcellularLocation>
        <location evidence="2">Membrane</location>
    </subcellularLocation>
</comment>
<keyword evidence="4" id="KW-0597">Phosphoprotein</keyword>
<dbReference type="Gene3D" id="1.10.287.130">
    <property type="match status" value="1"/>
</dbReference>
<keyword evidence="11" id="KW-1185">Reference proteome</keyword>
<dbReference type="InterPro" id="IPR003594">
    <property type="entry name" value="HATPase_dom"/>
</dbReference>
<dbReference type="AlphaFoldDB" id="A0A7X3SHG8"/>
<evidence type="ECO:0000256" key="1">
    <source>
        <dbReference type="ARBA" id="ARBA00000085"/>
    </source>
</evidence>
<evidence type="ECO:0000313" key="11">
    <source>
        <dbReference type="Proteomes" id="UP000460412"/>
    </source>
</evidence>
<feature type="domain" description="Histidine kinase" evidence="9">
    <location>
        <begin position="192"/>
        <end position="408"/>
    </location>
</feature>
<dbReference type="SUPFAM" id="SSF55874">
    <property type="entry name" value="ATPase domain of HSP90 chaperone/DNA topoisomerase II/histidine kinase"/>
    <property type="match status" value="1"/>
</dbReference>
<accession>A0A7X3SHG8</accession>
<dbReference type="PANTHER" id="PTHR45453">
    <property type="entry name" value="PHOSPHATE REGULON SENSOR PROTEIN PHOR"/>
    <property type="match status" value="1"/>
</dbReference>
<dbReference type="GO" id="GO:0005886">
    <property type="term" value="C:plasma membrane"/>
    <property type="evidence" value="ECO:0007669"/>
    <property type="project" value="TreeGrafter"/>
</dbReference>
<dbReference type="InterPro" id="IPR036097">
    <property type="entry name" value="HisK_dim/P_sf"/>
</dbReference>
<dbReference type="Pfam" id="PF02518">
    <property type="entry name" value="HATPase_c"/>
    <property type="match status" value="1"/>
</dbReference>
<dbReference type="PANTHER" id="PTHR45453:SF1">
    <property type="entry name" value="PHOSPHATE REGULON SENSOR PROTEIN PHOR"/>
    <property type="match status" value="1"/>
</dbReference>
<dbReference type="GO" id="GO:0000155">
    <property type="term" value="F:phosphorelay sensor kinase activity"/>
    <property type="evidence" value="ECO:0007669"/>
    <property type="project" value="InterPro"/>
</dbReference>
<feature type="transmembrane region" description="Helical" evidence="8">
    <location>
        <begin position="12"/>
        <end position="30"/>
    </location>
</feature>
<evidence type="ECO:0000259" key="9">
    <source>
        <dbReference type="PROSITE" id="PS50109"/>
    </source>
</evidence>
<dbReference type="RefSeq" id="WP_159749588.1">
    <property type="nucleotide sequence ID" value="NZ_WUQX01000001.1"/>
</dbReference>
<dbReference type="SUPFAM" id="SSF47384">
    <property type="entry name" value="Homodimeric domain of signal transducing histidine kinase"/>
    <property type="match status" value="1"/>
</dbReference>
<evidence type="ECO:0000313" key="10">
    <source>
        <dbReference type="EMBL" id="MXP74353.1"/>
    </source>
</evidence>
<dbReference type="InterPro" id="IPR004358">
    <property type="entry name" value="Sig_transdc_His_kin-like_C"/>
</dbReference>
<keyword evidence="8" id="KW-0812">Transmembrane</keyword>
<keyword evidence="5" id="KW-0808">Transferase</keyword>
<evidence type="ECO:0000256" key="7">
    <source>
        <dbReference type="ARBA" id="ARBA00023012"/>
    </source>
</evidence>
<evidence type="ECO:0000256" key="2">
    <source>
        <dbReference type="ARBA" id="ARBA00004370"/>
    </source>
</evidence>
<keyword evidence="8" id="KW-0472">Membrane</keyword>
<dbReference type="GO" id="GO:0004721">
    <property type="term" value="F:phosphoprotein phosphatase activity"/>
    <property type="evidence" value="ECO:0007669"/>
    <property type="project" value="TreeGrafter"/>
</dbReference>
<dbReference type="InterPro" id="IPR003661">
    <property type="entry name" value="HisK_dim/P_dom"/>
</dbReference>
<dbReference type="FunFam" id="3.30.565.10:FF:000006">
    <property type="entry name" value="Sensor histidine kinase WalK"/>
    <property type="match status" value="1"/>
</dbReference>
<evidence type="ECO:0000256" key="3">
    <source>
        <dbReference type="ARBA" id="ARBA00012438"/>
    </source>
</evidence>
<dbReference type="PRINTS" id="PR00344">
    <property type="entry name" value="BCTRLSENSOR"/>
</dbReference>
<evidence type="ECO:0000256" key="4">
    <source>
        <dbReference type="ARBA" id="ARBA00022553"/>
    </source>
</evidence>
<dbReference type="SMART" id="SM00387">
    <property type="entry name" value="HATPase_c"/>
    <property type="match status" value="1"/>
</dbReference>
<feature type="transmembrane region" description="Helical" evidence="8">
    <location>
        <begin position="94"/>
        <end position="114"/>
    </location>
</feature>